<evidence type="ECO:0000313" key="1">
    <source>
        <dbReference type="EMBL" id="KAL2720043.1"/>
    </source>
</evidence>
<name>A0ABD2AHE4_VESSQ</name>
<dbReference type="AlphaFoldDB" id="A0ABD2AHE4"/>
<sequence>REKEANAEAIVTRLIANKLYCKTNSSVEDYNIISIERLCDITKGFTLGNYKKIEERYKINELIENKKFKIDEFALTSAYNRLSLEYNIRIIPNTCNDHRCLRQSTIINMIDCVDVKTNDVGSFDVSRTDTRIIAGLCVIKFPRQTQDVELPQYTSNEYNN</sequence>
<protein>
    <submittedName>
        <fullName evidence="1">Uncharacterized protein</fullName>
    </submittedName>
</protein>
<keyword evidence="2" id="KW-1185">Reference proteome</keyword>
<reference evidence="1 2" key="1">
    <citation type="journal article" date="2024" name="Ann. Entomol. Soc. Am.">
        <title>Genomic analyses of the southern and eastern yellowjacket wasps (Hymenoptera: Vespidae) reveal evolutionary signatures of social life.</title>
        <authorList>
            <person name="Catto M.A."/>
            <person name="Caine P.B."/>
            <person name="Orr S.E."/>
            <person name="Hunt B.G."/>
            <person name="Goodisman M.A.D."/>
        </authorList>
    </citation>
    <scope>NUCLEOTIDE SEQUENCE [LARGE SCALE GENOMIC DNA]</scope>
    <source>
        <strain evidence="1">233</strain>
        <tissue evidence="1">Head and thorax</tissue>
    </source>
</reference>
<dbReference type="Proteomes" id="UP001607302">
    <property type="component" value="Unassembled WGS sequence"/>
</dbReference>
<proteinExistence type="predicted"/>
<dbReference type="EMBL" id="JAUDFV010000147">
    <property type="protein sequence ID" value="KAL2720043.1"/>
    <property type="molecule type" value="Genomic_DNA"/>
</dbReference>
<comment type="caution">
    <text evidence="1">The sequence shown here is derived from an EMBL/GenBank/DDBJ whole genome shotgun (WGS) entry which is preliminary data.</text>
</comment>
<feature type="non-terminal residue" evidence="1">
    <location>
        <position position="1"/>
    </location>
</feature>
<evidence type="ECO:0000313" key="2">
    <source>
        <dbReference type="Proteomes" id="UP001607302"/>
    </source>
</evidence>
<accession>A0ABD2AHE4</accession>
<gene>
    <name evidence="1" type="ORF">V1478_010309</name>
</gene>
<organism evidence="1 2">
    <name type="scientific">Vespula squamosa</name>
    <name type="common">Southern yellow jacket</name>
    <name type="synonym">Wasp</name>
    <dbReference type="NCBI Taxonomy" id="30214"/>
    <lineage>
        <taxon>Eukaryota</taxon>
        <taxon>Metazoa</taxon>
        <taxon>Ecdysozoa</taxon>
        <taxon>Arthropoda</taxon>
        <taxon>Hexapoda</taxon>
        <taxon>Insecta</taxon>
        <taxon>Pterygota</taxon>
        <taxon>Neoptera</taxon>
        <taxon>Endopterygota</taxon>
        <taxon>Hymenoptera</taxon>
        <taxon>Apocrita</taxon>
        <taxon>Aculeata</taxon>
        <taxon>Vespoidea</taxon>
        <taxon>Vespidae</taxon>
        <taxon>Vespinae</taxon>
        <taxon>Vespula</taxon>
    </lineage>
</organism>